<dbReference type="UniPathway" id="UPA00126">
    <property type="reaction ID" value="UER00424"/>
</dbReference>
<dbReference type="GO" id="GO:0009298">
    <property type="term" value="P:GDP-mannose biosynthetic process"/>
    <property type="evidence" value="ECO:0007669"/>
    <property type="project" value="UniProtKB-UniPathway"/>
</dbReference>
<name>A0A261EYJ1_9BIFI</name>
<dbReference type="NCBIfam" id="TIGR01484">
    <property type="entry name" value="HAD-SF-IIB"/>
    <property type="match status" value="1"/>
</dbReference>
<dbReference type="Gene3D" id="3.40.50.1000">
    <property type="entry name" value="HAD superfamily/HAD-like"/>
    <property type="match status" value="1"/>
</dbReference>
<reference evidence="13 14" key="1">
    <citation type="journal article" date="2017" name="BMC Genomics">
        <title>Comparative genomic and phylogenomic analyses of the Bifidobacteriaceae family.</title>
        <authorList>
            <person name="Lugli G.A."/>
            <person name="Milani C."/>
            <person name="Turroni F."/>
            <person name="Duranti S."/>
            <person name="Mancabelli L."/>
            <person name="Mangifesta M."/>
            <person name="Ferrario C."/>
            <person name="Modesto M."/>
            <person name="Mattarelli P."/>
            <person name="Jiri K."/>
            <person name="van Sinderen D."/>
            <person name="Ventura M."/>
        </authorList>
    </citation>
    <scope>NUCLEOTIDE SEQUENCE [LARGE SCALE GENOMIC DNA]</scope>
    <source>
        <strain evidence="13 14">DSM 24744</strain>
    </source>
</reference>
<evidence type="ECO:0000256" key="8">
    <source>
        <dbReference type="ARBA" id="ARBA00022842"/>
    </source>
</evidence>
<dbReference type="SUPFAM" id="SSF56784">
    <property type="entry name" value="HAD-like"/>
    <property type="match status" value="1"/>
</dbReference>
<comment type="pathway">
    <text evidence="2">Nucleotide-sugar biosynthesis; GDP-alpha-D-mannose biosynthesis; alpha-D-mannose 1-phosphate from D-fructose 6-phosphate: step 2/2.</text>
</comment>
<dbReference type="InterPro" id="IPR006379">
    <property type="entry name" value="HAD-SF_hydro_IIB"/>
</dbReference>
<evidence type="ECO:0000313" key="13">
    <source>
        <dbReference type="EMBL" id="OZG51921.1"/>
    </source>
</evidence>
<dbReference type="GO" id="GO:0004615">
    <property type="term" value="F:phosphomannomutase activity"/>
    <property type="evidence" value="ECO:0007669"/>
    <property type="project" value="UniProtKB-EC"/>
</dbReference>
<evidence type="ECO:0000256" key="7">
    <source>
        <dbReference type="ARBA" id="ARBA00022723"/>
    </source>
</evidence>
<evidence type="ECO:0000256" key="5">
    <source>
        <dbReference type="ARBA" id="ARBA00012730"/>
    </source>
</evidence>
<gene>
    <name evidence="13" type="ORF">PSSU_0704</name>
</gene>
<dbReference type="EC" id="5.4.2.8" evidence="5"/>
<dbReference type="OrthoDB" id="2241234at2"/>
<feature type="active site" description="Proton donor/acceptor" evidence="10">
    <location>
        <position position="29"/>
    </location>
</feature>
<organism evidence="13 14">
    <name type="scientific">Pseudoscardovia suis</name>
    <dbReference type="NCBI Taxonomy" id="987063"/>
    <lineage>
        <taxon>Bacteria</taxon>
        <taxon>Bacillati</taxon>
        <taxon>Actinomycetota</taxon>
        <taxon>Actinomycetes</taxon>
        <taxon>Bifidobacteriales</taxon>
        <taxon>Bifidobacteriaceae</taxon>
        <taxon>Pseudoscardovia</taxon>
    </lineage>
</organism>
<dbReference type="GO" id="GO:0005829">
    <property type="term" value="C:cytosol"/>
    <property type="evidence" value="ECO:0007669"/>
    <property type="project" value="TreeGrafter"/>
</dbReference>
<evidence type="ECO:0000256" key="1">
    <source>
        <dbReference type="ARBA" id="ARBA00004496"/>
    </source>
</evidence>
<feature type="binding site" evidence="12">
    <location>
        <position position="27"/>
    </location>
    <ligand>
        <name>Mg(2+)</name>
        <dbReference type="ChEBI" id="CHEBI:18420"/>
        <label>1</label>
    </ligand>
</feature>
<keyword evidence="8 12" id="KW-0460">Magnesium</keyword>
<feature type="binding site" evidence="12">
    <location>
        <position position="29"/>
    </location>
    <ligand>
        <name>Mg(2+)</name>
        <dbReference type="ChEBI" id="CHEBI:18420"/>
        <label>1</label>
    </ligand>
</feature>
<dbReference type="RefSeq" id="WP_094691023.1">
    <property type="nucleotide sequence ID" value="NZ_MWWQ01000006.1"/>
</dbReference>
<dbReference type="GO" id="GO:0000287">
    <property type="term" value="F:magnesium ion binding"/>
    <property type="evidence" value="ECO:0007669"/>
    <property type="project" value="TreeGrafter"/>
</dbReference>
<feature type="binding site" evidence="11">
    <location>
        <position position="199"/>
    </location>
    <ligand>
        <name>alpha-D-mannose 1-phosphate</name>
        <dbReference type="ChEBI" id="CHEBI:58409"/>
    </ligand>
</feature>
<keyword evidence="14" id="KW-1185">Reference proteome</keyword>
<comment type="cofactor">
    <cofactor evidence="12">
        <name>Mg(2+)</name>
        <dbReference type="ChEBI" id="CHEBI:18420"/>
    </cofactor>
</comment>
<evidence type="ECO:0000256" key="12">
    <source>
        <dbReference type="PIRSR" id="PIRSR605002-3"/>
    </source>
</evidence>
<feature type="binding site" evidence="12">
    <location>
        <position position="246"/>
    </location>
    <ligand>
        <name>Mg(2+)</name>
        <dbReference type="ChEBI" id="CHEBI:18420"/>
        <label>1</label>
    </ligand>
</feature>
<proteinExistence type="inferred from homology"/>
<dbReference type="PANTHER" id="PTHR10000:SF8">
    <property type="entry name" value="HAD SUPERFAMILY HYDROLASE-LIKE, TYPE 3"/>
    <property type="match status" value="1"/>
</dbReference>
<feature type="active site" description="Nucleophile" evidence="10">
    <location>
        <position position="27"/>
    </location>
</feature>
<feature type="binding site" evidence="12">
    <location>
        <position position="230"/>
    </location>
    <ligand>
        <name>Mg(2+)</name>
        <dbReference type="ChEBI" id="CHEBI:18420"/>
        <label>2</label>
    </ligand>
</feature>
<dbReference type="InterPro" id="IPR043169">
    <property type="entry name" value="PMM_cap"/>
</dbReference>
<dbReference type="InterPro" id="IPR005002">
    <property type="entry name" value="PMM"/>
</dbReference>
<dbReference type="EMBL" id="MWWQ01000006">
    <property type="protein sequence ID" value="OZG51921.1"/>
    <property type="molecule type" value="Genomic_DNA"/>
</dbReference>
<dbReference type="InterPro" id="IPR036412">
    <property type="entry name" value="HAD-like_sf"/>
</dbReference>
<dbReference type="Pfam" id="PF03332">
    <property type="entry name" value="PMM"/>
    <property type="match status" value="1"/>
</dbReference>
<evidence type="ECO:0000256" key="2">
    <source>
        <dbReference type="ARBA" id="ARBA00004699"/>
    </source>
</evidence>
<dbReference type="SFLD" id="SFLDG01143">
    <property type="entry name" value="C2.B.3:_Phosphomannomutase_Lik"/>
    <property type="match status" value="1"/>
</dbReference>
<feature type="binding site" evidence="11">
    <location>
        <position position="146"/>
    </location>
    <ligand>
        <name>alpha-D-mannose 1-phosphate</name>
        <dbReference type="ChEBI" id="CHEBI:58409"/>
    </ligand>
</feature>
<dbReference type="InterPro" id="IPR023214">
    <property type="entry name" value="HAD_sf"/>
</dbReference>
<dbReference type="PANTHER" id="PTHR10000">
    <property type="entry name" value="PHOSPHOSERINE PHOSPHATASE"/>
    <property type="match status" value="1"/>
</dbReference>
<dbReference type="GO" id="GO:0016791">
    <property type="term" value="F:phosphatase activity"/>
    <property type="evidence" value="ECO:0007669"/>
    <property type="project" value="TreeGrafter"/>
</dbReference>
<dbReference type="SFLD" id="SFLDG01140">
    <property type="entry name" value="C2.B:_Phosphomannomutase_and_P"/>
    <property type="match status" value="1"/>
</dbReference>
<dbReference type="Proteomes" id="UP000216454">
    <property type="component" value="Unassembled WGS sequence"/>
</dbReference>
<evidence type="ECO:0000313" key="14">
    <source>
        <dbReference type="Proteomes" id="UP000216454"/>
    </source>
</evidence>
<comment type="similarity">
    <text evidence="3">Belongs to the eukaryotic PMM family.</text>
</comment>
<sequence>MSELKPTQWNDVDYADVCSRIKAVAFDLDGTLARSKQPMKPPIAAKFAELTHKLPVAVISGGRWELVDSQVVQMVQEDSDKSHLHLMPTSGTQYIRWDAGAGEWTKVFEHDLSASEREQAIASLERRAKELGVWEEHTWGGRIEDRGSQITYSALGQSAPVAEKEAWDPTGEKRRMLAEACQKDLPDLAVHAGGSTSVDISLKGIDKAYAVRELAKILDIDVPQICYIGDRMGPEGNDYPAVQAGTTSIHVDGPEQTIECIGRIIENLPQSA</sequence>
<comment type="subunit">
    <text evidence="4">Homodimer.</text>
</comment>
<protein>
    <recommendedName>
        <fullName evidence="5">phosphomannomutase</fullName>
        <ecNumber evidence="5">5.4.2.8</ecNumber>
    </recommendedName>
</protein>
<dbReference type="AlphaFoldDB" id="A0A261EYJ1"/>
<comment type="caution">
    <text evidence="13">The sequence shown here is derived from an EMBL/GenBank/DDBJ whole genome shotgun (WGS) entry which is preliminary data.</text>
</comment>
<dbReference type="Gene3D" id="3.30.1240.20">
    <property type="match status" value="1"/>
</dbReference>
<dbReference type="SFLD" id="SFLDS00003">
    <property type="entry name" value="Haloacid_Dehalogenase"/>
    <property type="match status" value="1"/>
</dbReference>
<evidence type="ECO:0000256" key="4">
    <source>
        <dbReference type="ARBA" id="ARBA00011738"/>
    </source>
</evidence>
<keyword evidence="6" id="KW-0963">Cytoplasm</keyword>
<keyword evidence="9" id="KW-0413">Isomerase</keyword>
<feature type="binding site" evidence="11">
    <location>
        <position position="197"/>
    </location>
    <ligand>
        <name>alpha-D-mannose 1-phosphate</name>
        <dbReference type="ChEBI" id="CHEBI:58409"/>
    </ligand>
</feature>
<evidence type="ECO:0000256" key="6">
    <source>
        <dbReference type="ARBA" id="ARBA00022490"/>
    </source>
</evidence>
<keyword evidence="7 12" id="KW-0479">Metal-binding</keyword>
<accession>A0A261EYJ1</accession>
<evidence type="ECO:0000256" key="10">
    <source>
        <dbReference type="PIRSR" id="PIRSR605002-1"/>
    </source>
</evidence>
<comment type="subcellular location">
    <subcellularLocation>
        <location evidence="1">Cytoplasm</location>
    </subcellularLocation>
</comment>
<evidence type="ECO:0000256" key="3">
    <source>
        <dbReference type="ARBA" id="ARBA00009736"/>
    </source>
</evidence>
<evidence type="ECO:0000256" key="9">
    <source>
        <dbReference type="ARBA" id="ARBA00023235"/>
    </source>
</evidence>
<evidence type="ECO:0000256" key="11">
    <source>
        <dbReference type="PIRSR" id="PIRSR605002-2"/>
    </source>
</evidence>